<feature type="transmembrane region" description="Helical" evidence="1">
    <location>
        <begin position="6"/>
        <end position="30"/>
    </location>
</feature>
<protein>
    <submittedName>
        <fullName evidence="2">BMY1 protein</fullName>
    </submittedName>
</protein>
<name>A0A812LK50_SYMPI</name>
<dbReference type="OrthoDB" id="422493at2759"/>
<keyword evidence="1" id="KW-1133">Transmembrane helix</keyword>
<keyword evidence="3" id="KW-1185">Reference proteome</keyword>
<feature type="transmembrane region" description="Helical" evidence="1">
    <location>
        <begin position="51"/>
        <end position="73"/>
    </location>
</feature>
<organism evidence="2 3">
    <name type="scientific">Symbiodinium pilosum</name>
    <name type="common">Dinoflagellate</name>
    <dbReference type="NCBI Taxonomy" id="2952"/>
    <lineage>
        <taxon>Eukaryota</taxon>
        <taxon>Sar</taxon>
        <taxon>Alveolata</taxon>
        <taxon>Dinophyceae</taxon>
        <taxon>Suessiales</taxon>
        <taxon>Symbiodiniaceae</taxon>
        <taxon>Symbiodinium</taxon>
    </lineage>
</organism>
<accession>A0A812LK50</accession>
<evidence type="ECO:0000313" key="2">
    <source>
        <dbReference type="EMBL" id="CAE7244813.1"/>
    </source>
</evidence>
<keyword evidence="1" id="KW-0472">Membrane</keyword>
<proteinExistence type="predicted"/>
<evidence type="ECO:0000256" key="1">
    <source>
        <dbReference type="SAM" id="Phobius"/>
    </source>
</evidence>
<dbReference type="AlphaFoldDB" id="A0A812LK50"/>
<evidence type="ECO:0000313" key="3">
    <source>
        <dbReference type="Proteomes" id="UP000649617"/>
    </source>
</evidence>
<gene>
    <name evidence="2" type="primary">BMY1</name>
    <name evidence="2" type="ORF">SPIL2461_LOCUS4437</name>
</gene>
<feature type="transmembrane region" description="Helical" evidence="1">
    <location>
        <begin position="142"/>
        <end position="165"/>
    </location>
</feature>
<comment type="caution">
    <text evidence="2">The sequence shown here is derived from an EMBL/GenBank/DDBJ whole genome shotgun (WGS) entry which is preliminary data.</text>
</comment>
<keyword evidence="1" id="KW-0812">Transmembrane</keyword>
<feature type="transmembrane region" description="Helical" evidence="1">
    <location>
        <begin position="85"/>
        <end position="107"/>
    </location>
</feature>
<sequence length="572" mass="64114">MLSDWHSALVAFRLVLYLVGLFWMQLLVAGRLDLLEQTSKQNYCSSCLRKLVWMQACVTAVAALLPLGFGGQVEVTLLSMTFNGAFLAGSLSFVCNVGASALAIYALTQSFLQMRRVLRLAEMEDTPVAVQSSLKQAKRFTALQVMGVAFSLVLTVVVLSVALWSLHLDTMATRDTFTWLLAVVQCFDSFGNAFAALLLSGSHRLPKLQPNQASQEMSCCKCEKEPLAGVAKVTEWSQPWKRKVEELSSRGMNLRSLLHFYQQDLHRIPDWKYVPREHKTRDVVRRAIIPLTSKEESAYAVSALNRGGAQRATVMVTHNWGNSFKDLLAAVVSDALEECSFKLAARLLEEDCEFLCAVVDEIGQLDDMYWICAFSVNQHASICHTNPYDRDPVTNELHPVCSCSCVNIHDPDGRSDMSEINKFDDMMYHLKATGGCRQVVAVDQALDLFHRAWCMAEIAEAKRLQMNQSLKLSTRMTLQQRARTLEQLDVRGMRASCEKDRELILGKIKNIQSIDDFNSELQLLIFGQGTGLLASWNAMDSLQQMGEVGRLIRWGLVDAGTGKVWKAWEPHE</sequence>
<dbReference type="EMBL" id="CAJNIZ010005814">
    <property type="protein sequence ID" value="CAE7244813.1"/>
    <property type="molecule type" value="Genomic_DNA"/>
</dbReference>
<reference evidence="2" key="1">
    <citation type="submission" date="2021-02" db="EMBL/GenBank/DDBJ databases">
        <authorList>
            <person name="Dougan E. K."/>
            <person name="Rhodes N."/>
            <person name="Thang M."/>
            <person name="Chan C."/>
        </authorList>
    </citation>
    <scope>NUCLEOTIDE SEQUENCE</scope>
</reference>
<dbReference type="Proteomes" id="UP000649617">
    <property type="component" value="Unassembled WGS sequence"/>
</dbReference>